<dbReference type="Pfam" id="PF04195">
    <property type="entry name" value="Transposase_28"/>
    <property type="match status" value="1"/>
</dbReference>
<feature type="compositionally biased region" description="Basic and acidic residues" evidence="2">
    <location>
        <begin position="473"/>
        <end position="489"/>
    </location>
</feature>
<feature type="region of interest" description="Disordered" evidence="2">
    <location>
        <begin position="992"/>
        <end position="1031"/>
    </location>
</feature>
<proteinExistence type="predicted"/>
<evidence type="ECO:0000256" key="1">
    <source>
        <dbReference type="SAM" id="Coils"/>
    </source>
</evidence>
<evidence type="ECO:0000313" key="5">
    <source>
        <dbReference type="Proteomes" id="UP000000763"/>
    </source>
</evidence>
<name>Q75IL4_ORYSJ</name>
<dbReference type="Proteomes" id="UP000000763">
    <property type="component" value="Chromosome 5"/>
</dbReference>
<protein>
    <recommendedName>
        <fullName evidence="3">Transposase (putative) gypsy type domain-containing protein</fullName>
    </recommendedName>
</protein>
<evidence type="ECO:0000256" key="2">
    <source>
        <dbReference type="SAM" id="MobiDB-lite"/>
    </source>
</evidence>
<feature type="coiled-coil region" evidence="1">
    <location>
        <begin position="722"/>
        <end position="749"/>
    </location>
</feature>
<evidence type="ECO:0000259" key="3">
    <source>
        <dbReference type="Pfam" id="PF04195"/>
    </source>
</evidence>
<dbReference type="AlphaFoldDB" id="Q75IL4"/>
<keyword evidence="1" id="KW-0175">Coiled coil</keyword>
<feature type="compositionally biased region" description="Low complexity" evidence="2">
    <location>
        <begin position="301"/>
        <end position="312"/>
    </location>
</feature>
<sequence>MAQDAGDAVLPASRITADRHLSLPHKIKPEDAAVRTGESRPRPRYPERSMHLLSFAMAGLIPPFSGFFHEVLDFYEIHVLHLAPNAVMTLAIFVHLCEMFIGVRPTMRLFQSFFVPQLLHGALVGGCYFQPRPGTAGQYIESYLRKKWEDWKKDWFYTALPDHPGLRSLGLTGAMVFGDYFRRRIAPLQDQARGAWEYTGPNDPMRTHVGERWDWGEEDMKTVIRRVLGLDTAEQTLIPDGILPLCSDRDRESILAVMSAVGASRGQSRRGGADGGVVGVGSGGAAAGGSRTSGPGGGGSSRAPGPSRGPGVDSASDPKGKRKMSESRPPPPPRGGGAERVADRPPAGHKRPAAPEAGRKKKRLWKIGQTEPCRGSFIEPPKWTFNRPPRSMIPSQGISGSDPSQGTKSERPERPGLGRSRAAGPSQHPGGAHGPHTGSALGSPQPGLDPPRAIAAATSLPGATPRPRSMRSATRERGPREVAARKPRLEAALSPRPRPKLGAGPSPSPRPNLPEGPKRGVLVAADSTVREGLNSQVQALAEEQAALEAEWAQLAADRARVDEGRRAMDDMVKVGRKMRQAQLDEIQAREQTRDSVMQETEEERQAALIASSVLDEALGDIRFVTHGNSLESAEGVTRLQYEAYAEDLAKRVKDARGVLDAAAAQERRVSEANTSLQARTVAFESERKALDKRARSAQEFEATIRRRIEVLDRNQREQDARSQEQAQRAQELEWRAQALKERARLLDQREFTLAGRVEELRLREAACRERDAALAKREAEVNRRVVASRRLGEQLAKREEAVAGREAWHLESARAERAVMAARASELEAREKDLAAGGQPGGAELVSQLTTAQSTLADLERLVQDQAGEIAALRLTNEIGPGQLSDAVDRLERAGRPVGISVRRDSKLPPTQPADLERLEEEVGETVKSSSASLARAAVELVLASHQARDPDFVPWRALEDFPPGTEAKAREQVREAADAIVSNFEGSAPRFTFGIASDEESGSGDDGDDVGGKDWDDVVSGAGLGGPGTP</sequence>
<feature type="compositionally biased region" description="Basic and acidic residues" evidence="2">
    <location>
        <begin position="316"/>
        <end position="326"/>
    </location>
</feature>
<accession>Q75IL4</accession>
<dbReference type="EMBL" id="AC129720">
    <property type="protein sequence ID" value="AAS90687.2"/>
    <property type="molecule type" value="Genomic_DNA"/>
</dbReference>
<gene>
    <name evidence="4" type="primary">P0683F12.15</name>
</gene>
<evidence type="ECO:0000313" key="4">
    <source>
        <dbReference type="EMBL" id="AAS90687.2"/>
    </source>
</evidence>
<feature type="domain" description="Transposase (putative) gypsy type" evidence="3">
    <location>
        <begin position="53"/>
        <end position="114"/>
    </location>
</feature>
<dbReference type="InterPro" id="IPR007321">
    <property type="entry name" value="Transposase_28"/>
</dbReference>
<feature type="region of interest" description="Disordered" evidence="2">
    <location>
        <begin position="261"/>
        <end position="520"/>
    </location>
</feature>
<reference evidence="5" key="1">
    <citation type="journal article" date="2005" name="Nature">
        <title>The map-based sequence of the rice genome.</title>
        <authorList>
            <consortium name="International rice genome sequencing project (IRGSP)"/>
            <person name="Matsumoto T."/>
            <person name="Wu J."/>
            <person name="Kanamori H."/>
            <person name="Katayose Y."/>
            <person name="Fujisawa M."/>
            <person name="Namiki N."/>
            <person name="Mizuno H."/>
            <person name="Yamamoto K."/>
            <person name="Antonio B.A."/>
            <person name="Baba T."/>
            <person name="Sakata K."/>
            <person name="Nagamura Y."/>
            <person name="Aoki H."/>
            <person name="Arikawa K."/>
            <person name="Arita K."/>
            <person name="Bito T."/>
            <person name="Chiden Y."/>
            <person name="Fujitsuka N."/>
            <person name="Fukunaka R."/>
            <person name="Hamada M."/>
            <person name="Harada C."/>
            <person name="Hayashi A."/>
            <person name="Hijishita S."/>
            <person name="Honda M."/>
            <person name="Hosokawa S."/>
            <person name="Ichikawa Y."/>
            <person name="Idonuma A."/>
            <person name="Iijima M."/>
            <person name="Ikeda M."/>
            <person name="Ikeno M."/>
            <person name="Ito K."/>
            <person name="Ito S."/>
            <person name="Ito T."/>
            <person name="Ito Y."/>
            <person name="Ito Y."/>
            <person name="Iwabuchi A."/>
            <person name="Kamiya K."/>
            <person name="Karasawa W."/>
            <person name="Kurita K."/>
            <person name="Katagiri S."/>
            <person name="Kikuta A."/>
            <person name="Kobayashi H."/>
            <person name="Kobayashi N."/>
            <person name="Machita K."/>
            <person name="Maehara T."/>
            <person name="Masukawa M."/>
            <person name="Mizubayashi T."/>
            <person name="Mukai Y."/>
            <person name="Nagasaki H."/>
            <person name="Nagata Y."/>
            <person name="Naito S."/>
            <person name="Nakashima M."/>
            <person name="Nakama Y."/>
            <person name="Nakamichi Y."/>
            <person name="Nakamura M."/>
            <person name="Meguro A."/>
            <person name="Negishi M."/>
            <person name="Ohta I."/>
            <person name="Ohta T."/>
            <person name="Okamoto M."/>
            <person name="Ono N."/>
            <person name="Saji S."/>
            <person name="Sakaguchi M."/>
            <person name="Sakai K."/>
            <person name="Shibata M."/>
            <person name="Shimokawa T."/>
            <person name="Song J."/>
            <person name="Takazaki Y."/>
            <person name="Terasawa K."/>
            <person name="Tsugane M."/>
            <person name="Tsuji K."/>
            <person name="Ueda S."/>
            <person name="Waki K."/>
            <person name="Yamagata H."/>
            <person name="Yamamoto M."/>
            <person name="Yamamoto S."/>
            <person name="Yamane H."/>
            <person name="Yoshiki S."/>
            <person name="Yoshihara R."/>
            <person name="Yukawa K."/>
            <person name="Zhong H."/>
            <person name="Yano M."/>
            <person name="Yuan Q."/>
            <person name="Ouyang S."/>
            <person name="Liu J."/>
            <person name="Jones K.M."/>
            <person name="Gansberger K."/>
            <person name="Moffat K."/>
            <person name="Hill J."/>
            <person name="Bera J."/>
            <person name="Fadrosh D."/>
            <person name="Jin S."/>
            <person name="Johri S."/>
            <person name="Kim M."/>
            <person name="Overton L."/>
            <person name="Reardon M."/>
            <person name="Tsitrin T."/>
            <person name="Vuong H."/>
            <person name="Weaver B."/>
            <person name="Ciecko A."/>
            <person name="Tallon L."/>
            <person name="Jackson J."/>
            <person name="Pai G."/>
            <person name="Aken S.V."/>
            <person name="Utterback T."/>
            <person name="Reidmuller S."/>
            <person name="Feldblyum T."/>
            <person name="Hsiao J."/>
            <person name="Zismann V."/>
            <person name="Iobst S."/>
            <person name="de Vazeille A.R."/>
            <person name="Buell C.R."/>
            <person name="Ying K."/>
            <person name="Li Y."/>
            <person name="Lu T."/>
            <person name="Huang Y."/>
            <person name="Zhao Q."/>
            <person name="Feng Q."/>
            <person name="Zhang L."/>
            <person name="Zhu J."/>
            <person name="Weng Q."/>
            <person name="Mu J."/>
            <person name="Lu Y."/>
            <person name="Fan D."/>
            <person name="Liu Y."/>
            <person name="Guan J."/>
            <person name="Zhang Y."/>
            <person name="Yu S."/>
            <person name="Liu X."/>
            <person name="Zhang Y."/>
            <person name="Hong G."/>
            <person name="Han B."/>
            <person name="Choisne N."/>
            <person name="Demange N."/>
            <person name="Orjeda G."/>
            <person name="Samain S."/>
            <person name="Cattolico L."/>
            <person name="Pelletier E."/>
            <person name="Couloux A."/>
            <person name="Segurens B."/>
            <person name="Wincker P."/>
            <person name="D'Hont A."/>
            <person name="Scarpelli C."/>
            <person name="Weissenbach J."/>
            <person name="Salanoubat M."/>
            <person name="Quetier F."/>
            <person name="Yu Y."/>
            <person name="Kim H.R."/>
            <person name="Rambo T."/>
            <person name="Currie J."/>
            <person name="Collura K."/>
            <person name="Luo M."/>
            <person name="Yang T."/>
            <person name="Ammiraju J.S.S."/>
            <person name="Engler F."/>
            <person name="Soderlund C."/>
            <person name="Wing R.A."/>
            <person name="Palmer L.E."/>
            <person name="de la Bastide M."/>
            <person name="Spiegel L."/>
            <person name="Nascimento L."/>
            <person name="Zutavern T."/>
            <person name="O'Shaughnessy A."/>
            <person name="Dike S."/>
            <person name="Dedhia N."/>
            <person name="Preston R."/>
            <person name="Balija V."/>
            <person name="McCombie W.R."/>
            <person name="Chow T."/>
            <person name="Chen H."/>
            <person name="Chung M."/>
            <person name="Chen C."/>
            <person name="Shaw J."/>
            <person name="Wu H."/>
            <person name="Hsiao K."/>
            <person name="Chao Y."/>
            <person name="Chu M."/>
            <person name="Cheng C."/>
            <person name="Hour A."/>
            <person name="Lee P."/>
            <person name="Lin S."/>
            <person name="Lin Y."/>
            <person name="Liou J."/>
            <person name="Liu S."/>
            <person name="Hsing Y."/>
            <person name="Raghuvanshi S."/>
            <person name="Mohanty A."/>
            <person name="Bharti A.K."/>
            <person name="Gaur A."/>
            <person name="Gupta V."/>
            <person name="Kumar D."/>
            <person name="Ravi V."/>
            <person name="Vij S."/>
            <person name="Kapur A."/>
            <person name="Khurana P."/>
            <person name="Khurana P."/>
            <person name="Khurana J.P."/>
            <person name="Tyagi A.K."/>
            <person name="Gaikwad K."/>
            <person name="Singh A."/>
            <person name="Dalal V."/>
            <person name="Srivastava S."/>
            <person name="Dixit A."/>
            <person name="Pal A.K."/>
            <person name="Ghazi I.A."/>
            <person name="Yadav M."/>
            <person name="Pandit A."/>
            <person name="Bhargava A."/>
            <person name="Sureshbabu K."/>
            <person name="Batra K."/>
            <person name="Sharma T.R."/>
            <person name="Mohapatra T."/>
            <person name="Singh N.K."/>
            <person name="Messing J."/>
            <person name="Nelson A.B."/>
            <person name="Fuks G."/>
            <person name="Kavchok S."/>
            <person name="Keizer G."/>
            <person name="Linton E."/>
            <person name="Llaca V."/>
            <person name="Song R."/>
            <person name="Tanyolac B."/>
            <person name="Young S."/>
            <person name="Ho-Il K."/>
            <person name="Hahn J.H."/>
            <person name="Sangsakoo G."/>
            <person name="Vanavichit A."/>
            <person name="de Mattos Luiz.A.T."/>
            <person name="Zimmer P.D."/>
            <person name="Malone G."/>
            <person name="Dellagostin O."/>
            <person name="de Oliveira A.C."/>
            <person name="Bevan M."/>
            <person name="Bancroft I."/>
            <person name="Minx P."/>
            <person name="Cordum H."/>
            <person name="Wilson R."/>
            <person name="Cheng Z."/>
            <person name="Jin W."/>
            <person name="Jiang J."/>
            <person name="Leong S.A."/>
            <person name="Iwama H."/>
            <person name="Gojobori T."/>
            <person name="Itoh T."/>
            <person name="Niimura Y."/>
            <person name="Fujii Y."/>
            <person name="Habara T."/>
            <person name="Sakai H."/>
            <person name="Sato Y."/>
            <person name="Wilson G."/>
            <person name="Kumar K."/>
            <person name="McCouch S."/>
            <person name="Juretic N."/>
            <person name="Hoen D."/>
            <person name="Wright S."/>
            <person name="Bruskiewich R."/>
            <person name="Bureau T."/>
            <person name="Miyao A."/>
            <person name="Hirochika H."/>
            <person name="Nishikawa T."/>
            <person name="Kadowaki K."/>
            <person name="Sugiura M."/>
            <person name="Burr B."/>
            <person name="Sasaki T."/>
        </authorList>
    </citation>
    <scope>NUCLEOTIDE SEQUENCE [LARGE SCALE GENOMIC DNA]</scope>
    <source>
        <strain evidence="5">cv. Nipponbare</strain>
    </source>
</reference>
<dbReference type="PANTHER" id="PTHR33026">
    <property type="entry name" value="OS06G0360600 PROTEIN"/>
    <property type="match status" value="1"/>
</dbReference>
<organism evidence="4 5">
    <name type="scientific">Oryza sativa subsp. japonica</name>
    <name type="common">Rice</name>
    <dbReference type="NCBI Taxonomy" id="39947"/>
    <lineage>
        <taxon>Eukaryota</taxon>
        <taxon>Viridiplantae</taxon>
        <taxon>Streptophyta</taxon>
        <taxon>Embryophyta</taxon>
        <taxon>Tracheophyta</taxon>
        <taxon>Spermatophyta</taxon>
        <taxon>Magnoliopsida</taxon>
        <taxon>Liliopsida</taxon>
        <taxon>Poales</taxon>
        <taxon>Poaceae</taxon>
        <taxon>BOP clade</taxon>
        <taxon>Oryzoideae</taxon>
        <taxon>Oryzeae</taxon>
        <taxon>Oryzinae</taxon>
        <taxon>Oryza</taxon>
        <taxon>Oryza sativa</taxon>
    </lineage>
</organism>
<feature type="compositionally biased region" description="Polar residues" evidence="2">
    <location>
        <begin position="393"/>
        <end position="407"/>
    </location>
</feature>
<feature type="compositionally biased region" description="Gly residues" evidence="2">
    <location>
        <begin position="273"/>
        <end position="287"/>
    </location>
</feature>
<feature type="compositionally biased region" description="Acidic residues" evidence="2">
    <location>
        <begin position="998"/>
        <end position="1010"/>
    </location>
</feature>
<reference evidence="5" key="2">
    <citation type="journal article" date="2008" name="Nucleic Acids Res.">
        <title>The rice annotation project database (RAP-DB): 2008 update.</title>
        <authorList>
            <consortium name="The rice annotation project (RAP)"/>
        </authorList>
    </citation>
    <scope>GENOME REANNOTATION</scope>
    <source>
        <strain evidence="5">cv. Nipponbare</strain>
    </source>
</reference>
<dbReference type="PANTHER" id="PTHR33026:SF7">
    <property type="entry name" value="OS03G0100275 PROTEIN"/>
    <property type="match status" value="1"/>
</dbReference>